<organism evidence="3 4">
    <name type="scientific">Tindallia californiensis</name>
    <dbReference type="NCBI Taxonomy" id="159292"/>
    <lineage>
        <taxon>Bacteria</taxon>
        <taxon>Bacillati</taxon>
        <taxon>Bacillota</taxon>
        <taxon>Clostridia</taxon>
        <taxon>Peptostreptococcales</taxon>
        <taxon>Tindalliaceae</taxon>
        <taxon>Tindallia</taxon>
    </lineage>
</organism>
<protein>
    <recommendedName>
        <fullName evidence="2">DUF5808 domain-containing protein</fullName>
    </recommendedName>
</protein>
<dbReference type="AlphaFoldDB" id="A0A1H3QQZ0"/>
<accession>A0A1H3QQZ0</accession>
<name>A0A1H3QQZ0_9FIRM</name>
<dbReference type="Pfam" id="PF19124">
    <property type="entry name" value="DUF5808"/>
    <property type="match status" value="1"/>
</dbReference>
<dbReference type="STRING" id="159292.SAMN05192546_11026"/>
<feature type="transmembrane region" description="Helical" evidence="1">
    <location>
        <begin position="20"/>
        <end position="43"/>
    </location>
</feature>
<keyword evidence="1" id="KW-1133">Transmembrane helix</keyword>
<feature type="domain" description="DUF5808" evidence="2">
    <location>
        <begin position="82"/>
        <end position="106"/>
    </location>
</feature>
<keyword evidence="1" id="KW-0472">Membrane</keyword>
<dbReference type="InterPro" id="IPR043831">
    <property type="entry name" value="DUF5808"/>
</dbReference>
<gene>
    <name evidence="3" type="ORF">SAMN05192546_11026</name>
</gene>
<dbReference type="EMBL" id="FNPV01000010">
    <property type="protein sequence ID" value="SDZ15119.1"/>
    <property type="molecule type" value="Genomic_DNA"/>
</dbReference>
<evidence type="ECO:0000256" key="1">
    <source>
        <dbReference type="SAM" id="Phobius"/>
    </source>
</evidence>
<feature type="transmembrane region" description="Helical" evidence="1">
    <location>
        <begin position="101"/>
        <end position="123"/>
    </location>
</feature>
<sequence>MVTYFAMLQMQLLQLIDLSVTDHCVLHVLSTAGPILGIFVVAWHIGQSAERVKVDTEESAGSDLLPTDDDQYWKWGMFYYNPDDPAIWIEKRFGIGWTLNFANPVAVGCFVMLLLAIAAGIILGP</sequence>
<evidence type="ECO:0000313" key="3">
    <source>
        <dbReference type="EMBL" id="SDZ15119.1"/>
    </source>
</evidence>
<dbReference type="Proteomes" id="UP000199230">
    <property type="component" value="Unassembled WGS sequence"/>
</dbReference>
<keyword evidence="1" id="KW-0812">Transmembrane</keyword>
<keyword evidence="4" id="KW-1185">Reference proteome</keyword>
<reference evidence="3 4" key="1">
    <citation type="submission" date="2016-10" db="EMBL/GenBank/DDBJ databases">
        <authorList>
            <person name="de Groot N.N."/>
        </authorList>
    </citation>
    <scope>NUCLEOTIDE SEQUENCE [LARGE SCALE GENOMIC DNA]</scope>
    <source>
        <strain evidence="3 4">APO</strain>
    </source>
</reference>
<evidence type="ECO:0000313" key="4">
    <source>
        <dbReference type="Proteomes" id="UP000199230"/>
    </source>
</evidence>
<evidence type="ECO:0000259" key="2">
    <source>
        <dbReference type="Pfam" id="PF19124"/>
    </source>
</evidence>
<proteinExistence type="predicted"/>